<feature type="domain" description="CBS" evidence="4">
    <location>
        <begin position="208"/>
        <end position="265"/>
    </location>
</feature>
<reference evidence="6 8" key="2">
    <citation type="submission" date="2015-07" db="EMBL/GenBank/DDBJ databases">
        <title>Whole genome sequence of Ardenticatena maritima DSM 23922.</title>
        <authorList>
            <person name="Hemp J."/>
            <person name="Ward L.M."/>
            <person name="Pace L.A."/>
            <person name="Fischer W.W."/>
        </authorList>
    </citation>
    <scope>NUCLEOTIDE SEQUENCE [LARGE SCALE GENOMIC DNA]</scope>
    <source>
        <strain evidence="6 8">110S</strain>
    </source>
</reference>
<dbReference type="AlphaFoldDB" id="A0A0M9UD23"/>
<feature type="domain" description="CBS" evidence="4">
    <location>
        <begin position="365"/>
        <end position="419"/>
    </location>
</feature>
<dbReference type="OrthoDB" id="9795599at2"/>
<dbReference type="PANTHER" id="PTHR43080">
    <property type="entry name" value="CBS DOMAIN-CONTAINING PROTEIN CBSX3, MITOCHONDRIAL"/>
    <property type="match status" value="1"/>
</dbReference>
<protein>
    <recommendedName>
        <fullName evidence="4">CBS domain-containing protein</fullName>
    </recommendedName>
</protein>
<keyword evidence="2 3" id="KW-0129">CBS domain</keyword>
<evidence type="ECO:0000256" key="3">
    <source>
        <dbReference type="PROSITE-ProRule" id="PRU00703"/>
    </source>
</evidence>
<dbReference type="CDD" id="cd04586">
    <property type="entry name" value="CBS_pair_BON_assoc"/>
    <property type="match status" value="1"/>
</dbReference>
<comment type="similarity">
    <text evidence="1">Belongs to the UPF0166 family.</text>
</comment>
<feature type="domain" description="CBS" evidence="4">
    <location>
        <begin position="125"/>
        <end position="181"/>
    </location>
</feature>
<name>A0A0M9UD23_9CHLR</name>
<evidence type="ECO:0000259" key="4">
    <source>
        <dbReference type="PROSITE" id="PS51371"/>
    </source>
</evidence>
<accession>A0A0M9UD23</accession>
<evidence type="ECO:0000313" key="8">
    <source>
        <dbReference type="Proteomes" id="UP000050502"/>
    </source>
</evidence>
<keyword evidence="7" id="KW-1185">Reference proteome</keyword>
<dbReference type="InterPro" id="IPR046342">
    <property type="entry name" value="CBS_dom_sf"/>
</dbReference>
<dbReference type="EMBL" id="BBZA01000165">
    <property type="protein sequence ID" value="GAP63560.1"/>
    <property type="molecule type" value="Genomic_DNA"/>
</dbReference>
<dbReference type="PANTHER" id="PTHR43080:SF29">
    <property type="entry name" value="OS02G0818000 PROTEIN"/>
    <property type="match status" value="1"/>
</dbReference>
<dbReference type="SUPFAM" id="SSF54631">
    <property type="entry name" value="CBS-domain pair"/>
    <property type="match status" value="2"/>
</dbReference>
<dbReference type="Gene3D" id="3.30.70.120">
    <property type="match status" value="1"/>
</dbReference>
<evidence type="ECO:0000313" key="5">
    <source>
        <dbReference type="EMBL" id="GAP63560.1"/>
    </source>
</evidence>
<dbReference type="Pfam" id="PF00571">
    <property type="entry name" value="CBS"/>
    <property type="match status" value="4"/>
</dbReference>
<dbReference type="PATRIC" id="fig|872965.6.peg.2631"/>
<dbReference type="InParanoid" id="A0A0M9UD23"/>
<dbReference type="STRING" id="872965.SE16_14905"/>
<dbReference type="Proteomes" id="UP000050502">
    <property type="component" value="Unassembled WGS sequence"/>
</dbReference>
<evidence type="ECO:0000256" key="2">
    <source>
        <dbReference type="ARBA" id="ARBA00023122"/>
    </source>
</evidence>
<reference evidence="7" key="3">
    <citation type="submission" date="2015-08" db="EMBL/GenBank/DDBJ databases">
        <title>Draft Genome Sequence of a Heterotrophic Facultative Anaerobic Bacterium Ardenticatena maritima Strain 110S.</title>
        <authorList>
            <person name="Kawaichi S."/>
            <person name="Yoshida T."/>
            <person name="Sako Y."/>
            <person name="Nakamura R."/>
        </authorList>
    </citation>
    <scope>NUCLEOTIDE SEQUENCE [LARGE SCALE GENOMIC DNA]</scope>
    <source>
        <strain evidence="7">110S</strain>
    </source>
</reference>
<dbReference type="RefSeq" id="WP_054493379.1">
    <property type="nucleotide sequence ID" value="NZ_BBZA01000165.1"/>
</dbReference>
<proteinExistence type="inferred from homology"/>
<feature type="domain" description="CBS" evidence="4">
    <location>
        <begin position="282"/>
        <end position="340"/>
    </location>
</feature>
<evidence type="ECO:0000313" key="7">
    <source>
        <dbReference type="Proteomes" id="UP000037784"/>
    </source>
</evidence>
<dbReference type="Proteomes" id="UP000037784">
    <property type="component" value="Unassembled WGS sequence"/>
</dbReference>
<dbReference type="SMART" id="SM00116">
    <property type="entry name" value="CBS"/>
    <property type="match status" value="4"/>
</dbReference>
<dbReference type="InterPro" id="IPR051257">
    <property type="entry name" value="Diverse_CBS-Domain"/>
</dbReference>
<sequence length="419" mass="45823">MRFQTPTQRLTIYIGESDQWKGRPLWQAILYRLREEGVAGATVLRGMAGFGAHSRIHTASLVRLSADLPVVIEVIDEEERLQRLIPLLSSMVREGLITLEPVQVVKYAHRRFPALDNNVRVADIMSRDVHSVRLTTPLHEVADLLLRHSFRAVPVLDESDRVVGIISDGDLLRRGGLAISAGQIVSQETLQAALEEVAASQRTAADCMTTPVETITADAPAIEAAARMAHRGLKRLPVVDDQGRLVGMVSRIDVLRAMTDALPAEEHPPVPIRATDLISAAITQDVPRLPPDAPLSEVARAVVTSPVRQVIVVDDENRPLGVITDGALIRWAEQRQHGGLVRALLRYFVPQESLSLDDSTHAQDLMQPVATISANMPVGTVLHRMVAEGVKRLVVVDEDGRMLGIADRQQLLNALLGAV</sequence>
<dbReference type="EMBL" id="LGKN01000009">
    <property type="protein sequence ID" value="KPL86551.1"/>
    <property type="molecule type" value="Genomic_DNA"/>
</dbReference>
<dbReference type="SUPFAM" id="SSF54913">
    <property type="entry name" value="GlnB-like"/>
    <property type="match status" value="1"/>
</dbReference>
<dbReference type="Pfam" id="PF02641">
    <property type="entry name" value="DUF190"/>
    <property type="match status" value="1"/>
</dbReference>
<evidence type="ECO:0000256" key="1">
    <source>
        <dbReference type="ARBA" id="ARBA00010554"/>
    </source>
</evidence>
<reference evidence="5 7" key="1">
    <citation type="journal article" date="2015" name="Genome Announc.">
        <title>Draft Genome Sequence of a Heterotrophic Facultative Anaerobic Thermophilic Bacterium, Ardenticatena maritima Strain 110ST.</title>
        <authorList>
            <person name="Kawaichi S."/>
            <person name="Yoshida T."/>
            <person name="Sako Y."/>
            <person name="Nakamura R."/>
        </authorList>
    </citation>
    <scope>NUCLEOTIDE SEQUENCE [LARGE SCALE GENOMIC DNA]</scope>
    <source>
        <strain evidence="5 7">110S</strain>
    </source>
</reference>
<organism evidence="5 7">
    <name type="scientific">Ardenticatena maritima</name>
    <dbReference type="NCBI Taxonomy" id="872965"/>
    <lineage>
        <taxon>Bacteria</taxon>
        <taxon>Bacillati</taxon>
        <taxon>Chloroflexota</taxon>
        <taxon>Ardenticatenia</taxon>
        <taxon>Ardenticatenales</taxon>
        <taxon>Ardenticatenaceae</taxon>
        <taxon>Ardenticatena</taxon>
    </lineage>
</organism>
<gene>
    <name evidence="5" type="ORF">ARMA_1983</name>
    <name evidence="6" type="ORF">SE16_14905</name>
</gene>
<evidence type="ECO:0000313" key="6">
    <source>
        <dbReference type="EMBL" id="KPL86551.1"/>
    </source>
</evidence>
<dbReference type="Gene3D" id="3.10.580.10">
    <property type="entry name" value="CBS-domain"/>
    <property type="match status" value="2"/>
</dbReference>
<comment type="caution">
    <text evidence="5">The sequence shown here is derived from an EMBL/GenBank/DDBJ whole genome shotgun (WGS) entry which is preliminary data.</text>
</comment>
<dbReference type="InterPro" id="IPR015867">
    <property type="entry name" value="N-reg_PII/ATP_PRibTrfase_C"/>
</dbReference>
<dbReference type="InterPro" id="IPR011322">
    <property type="entry name" value="N-reg_PII-like_a/b"/>
</dbReference>
<dbReference type="InterPro" id="IPR003793">
    <property type="entry name" value="UPF0166"/>
</dbReference>
<dbReference type="InterPro" id="IPR000644">
    <property type="entry name" value="CBS_dom"/>
</dbReference>
<dbReference type="PROSITE" id="PS51371">
    <property type="entry name" value="CBS"/>
    <property type="match status" value="4"/>
</dbReference>